<evidence type="ECO:0000313" key="5">
    <source>
        <dbReference type="Proteomes" id="UP000824214"/>
    </source>
</evidence>
<dbReference type="InterPro" id="IPR009057">
    <property type="entry name" value="Homeodomain-like_sf"/>
</dbReference>
<dbReference type="InterPro" id="IPR001647">
    <property type="entry name" value="HTH_TetR"/>
</dbReference>
<evidence type="ECO:0000256" key="2">
    <source>
        <dbReference type="PROSITE-ProRule" id="PRU00335"/>
    </source>
</evidence>
<dbReference type="Pfam" id="PF00440">
    <property type="entry name" value="TetR_N"/>
    <property type="match status" value="1"/>
</dbReference>
<sequence>MNTKNNSRARDTRERLKEALLRLLARRDILDVTVSRLCQEAGVNRSTFYSHYDSIGELMEELEQEIGANLIGRFREDNYDGEHPFSPGHLLPILEHIRDNRDFYRVYLGQSTAQHRLDWAFGQLLEWYVRPLLRGLSVEEEAIAYYFAFFRAGFLALIQQWLQNQCQEEPEVILSYVQNLLRLSEIERERV</sequence>
<dbReference type="PANTHER" id="PTHR43479">
    <property type="entry name" value="ACREF/ENVCD OPERON REPRESSOR-RELATED"/>
    <property type="match status" value="1"/>
</dbReference>
<gene>
    <name evidence="4" type="ORF">H9942_07275</name>
</gene>
<evidence type="ECO:0000259" key="3">
    <source>
        <dbReference type="PROSITE" id="PS50977"/>
    </source>
</evidence>
<dbReference type="PROSITE" id="PS50977">
    <property type="entry name" value="HTH_TETR_2"/>
    <property type="match status" value="1"/>
</dbReference>
<evidence type="ECO:0000313" key="4">
    <source>
        <dbReference type="EMBL" id="HJB37852.1"/>
    </source>
</evidence>
<accession>A0A9D2LYH1</accession>
<dbReference type="Gene3D" id="1.10.357.10">
    <property type="entry name" value="Tetracycline Repressor, domain 2"/>
    <property type="match status" value="1"/>
</dbReference>
<dbReference type="PANTHER" id="PTHR43479:SF11">
    <property type="entry name" value="ACREF_ENVCD OPERON REPRESSOR-RELATED"/>
    <property type="match status" value="1"/>
</dbReference>
<reference evidence="4" key="1">
    <citation type="journal article" date="2021" name="PeerJ">
        <title>Extensive microbial diversity within the chicken gut microbiome revealed by metagenomics and culture.</title>
        <authorList>
            <person name="Gilroy R."/>
            <person name="Ravi A."/>
            <person name="Getino M."/>
            <person name="Pursley I."/>
            <person name="Horton D.L."/>
            <person name="Alikhan N.F."/>
            <person name="Baker D."/>
            <person name="Gharbi K."/>
            <person name="Hall N."/>
            <person name="Watson M."/>
            <person name="Adriaenssens E.M."/>
            <person name="Foster-Nyarko E."/>
            <person name="Jarju S."/>
            <person name="Secka A."/>
            <person name="Antonio M."/>
            <person name="Oren A."/>
            <person name="Chaudhuri R.R."/>
            <person name="La Ragione R."/>
            <person name="Hildebrand F."/>
            <person name="Pallen M.J."/>
        </authorList>
    </citation>
    <scope>NUCLEOTIDE SEQUENCE</scope>
    <source>
        <strain evidence="4">ChiBcolR8-3208</strain>
    </source>
</reference>
<dbReference type="InterPro" id="IPR050624">
    <property type="entry name" value="HTH-type_Tx_Regulator"/>
</dbReference>
<dbReference type="AlphaFoldDB" id="A0A9D2LYH1"/>
<dbReference type="SUPFAM" id="SSF46689">
    <property type="entry name" value="Homeodomain-like"/>
    <property type="match status" value="1"/>
</dbReference>
<reference evidence="4" key="2">
    <citation type="submission" date="2021-04" db="EMBL/GenBank/DDBJ databases">
        <authorList>
            <person name="Gilroy R."/>
        </authorList>
    </citation>
    <scope>NUCLEOTIDE SEQUENCE</scope>
    <source>
        <strain evidence="4">ChiBcolR8-3208</strain>
    </source>
</reference>
<evidence type="ECO:0000256" key="1">
    <source>
        <dbReference type="ARBA" id="ARBA00023125"/>
    </source>
</evidence>
<comment type="caution">
    <text evidence="4">The sequence shown here is derived from an EMBL/GenBank/DDBJ whole genome shotgun (WGS) entry which is preliminary data.</text>
</comment>
<keyword evidence="1 2" id="KW-0238">DNA-binding</keyword>
<dbReference type="InterPro" id="IPR039532">
    <property type="entry name" value="TetR_C_Firmicutes"/>
</dbReference>
<dbReference type="Pfam" id="PF14278">
    <property type="entry name" value="TetR_C_8"/>
    <property type="match status" value="1"/>
</dbReference>
<name>A0A9D2LYH1_9FIRM</name>
<feature type="DNA-binding region" description="H-T-H motif" evidence="2">
    <location>
        <begin position="33"/>
        <end position="52"/>
    </location>
</feature>
<protein>
    <submittedName>
        <fullName evidence="4">TetR/AcrR family transcriptional regulator</fullName>
    </submittedName>
</protein>
<dbReference type="EMBL" id="DWXZ01000152">
    <property type="protein sequence ID" value="HJB37852.1"/>
    <property type="molecule type" value="Genomic_DNA"/>
</dbReference>
<feature type="domain" description="HTH tetR-type" evidence="3">
    <location>
        <begin position="10"/>
        <end position="70"/>
    </location>
</feature>
<proteinExistence type="predicted"/>
<dbReference type="GO" id="GO:0003677">
    <property type="term" value="F:DNA binding"/>
    <property type="evidence" value="ECO:0007669"/>
    <property type="project" value="UniProtKB-UniRule"/>
</dbReference>
<organism evidence="4 5">
    <name type="scientific">Candidatus Acutalibacter ornithocaccae</name>
    <dbReference type="NCBI Taxonomy" id="2838416"/>
    <lineage>
        <taxon>Bacteria</taxon>
        <taxon>Bacillati</taxon>
        <taxon>Bacillota</taxon>
        <taxon>Clostridia</taxon>
        <taxon>Eubacteriales</taxon>
        <taxon>Acutalibacteraceae</taxon>
        <taxon>Acutalibacter</taxon>
    </lineage>
</organism>
<dbReference type="Proteomes" id="UP000824214">
    <property type="component" value="Unassembled WGS sequence"/>
</dbReference>